<sequence length="505" mass="56606">MAHIVEPYLNPHMLSGYVVLIAAAWALAAVVGRLSRSKIGVARVGASPGPFGLRTWWARWKWYTHGHEDVVRMYEKSKNTSYVVQTMMGDAVVLAPKFLNELSMLPESKLNSTAALVDSVMGQYTGVDLLLQDHLTSDICRGSLTKNLPTFLPLMAEELDAVMAEKLSHCTVEAPVTCTAYDLLFSAIHSITSLVFVGRSHYRSPTWTGAVTALPVDVEITKFILLPFPAFLRRFLAPLIPQRNRVFRNRAAVRDLLFPPSEKLAVRDEPSVMNLFIKSGRDTDPGRITARLLILTGAALHTSSMAITHAIFDLCAMPEYVEALRSEAKEALAQDGGKWQYSTIKKLRRLDSFLKESQRVNQSSFLAFDRKVISPVELSDKTVLPRGAKIMIPGGLMARDVEFYDDPRRFDGNRFYRAEEKDDATTQQEYTGIEPGNLSWGYGRFTCPGRWYGAAMVKLIVANLLLEYDVSFPPGRTERPPNTKYDTDVHPDFEAKIVLRKRSNV</sequence>
<reference evidence="1 2" key="1">
    <citation type="journal article" date="2022" name="New Phytol.">
        <title>Ecological generalism drives hyperdiversity of secondary metabolite gene clusters in xylarialean endophytes.</title>
        <authorList>
            <person name="Franco M.E.E."/>
            <person name="Wisecaver J.H."/>
            <person name="Arnold A.E."/>
            <person name="Ju Y.M."/>
            <person name="Slot J.C."/>
            <person name="Ahrendt S."/>
            <person name="Moore L.P."/>
            <person name="Eastman K.E."/>
            <person name="Scott K."/>
            <person name="Konkel Z."/>
            <person name="Mondo S.J."/>
            <person name="Kuo A."/>
            <person name="Hayes R.D."/>
            <person name="Haridas S."/>
            <person name="Andreopoulos B."/>
            <person name="Riley R."/>
            <person name="LaButti K."/>
            <person name="Pangilinan J."/>
            <person name="Lipzen A."/>
            <person name="Amirebrahimi M."/>
            <person name="Yan J."/>
            <person name="Adam C."/>
            <person name="Keymanesh K."/>
            <person name="Ng V."/>
            <person name="Louie K."/>
            <person name="Northen T."/>
            <person name="Drula E."/>
            <person name="Henrissat B."/>
            <person name="Hsieh H.M."/>
            <person name="Youens-Clark K."/>
            <person name="Lutzoni F."/>
            <person name="Miadlikowska J."/>
            <person name="Eastwood D.C."/>
            <person name="Hamelin R.C."/>
            <person name="Grigoriev I.V."/>
            <person name="U'Ren J.M."/>
        </authorList>
    </citation>
    <scope>NUCLEOTIDE SEQUENCE [LARGE SCALE GENOMIC DNA]</scope>
    <source>
        <strain evidence="1 2">CBS 119005</strain>
    </source>
</reference>
<dbReference type="EMBL" id="MU393440">
    <property type="protein sequence ID" value="KAI4868211.1"/>
    <property type="molecule type" value="Genomic_DNA"/>
</dbReference>
<proteinExistence type="predicted"/>
<name>A0ACB9ZA27_9PEZI</name>
<evidence type="ECO:0000313" key="2">
    <source>
        <dbReference type="Proteomes" id="UP001497700"/>
    </source>
</evidence>
<evidence type="ECO:0000313" key="1">
    <source>
        <dbReference type="EMBL" id="KAI4868211.1"/>
    </source>
</evidence>
<gene>
    <name evidence="1" type="ORF">F4820DRAFT_445349</name>
</gene>
<keyword evidence="2" id="KW-1185">Reference proteome</keyword>
<accession>A0ACB9ZA27</accession>
<comment type="caution">
    <text evidence="1">The sequence shown here is derived from an EMBL/GenBank/DDBJ whole genome shotgun (WGS) entry which is preliminary data.</text>
</comment>
<organism evidence="1 2">
    <name type="scientific">Hypoxylon rubiginosum</name>
    <dbReference type="NCBI Taxonomy" id="110542"/>
    <lineage>
        <taxon>Eukaryota</taxon>
        <taxon>Fungi</taxon>
        <taxon>Dikarya</taxon>
        <taxon>Ascomycota</taxon>
        <taxon>Pezizomycotina</taxon>
        <taxon>Sordariomycetes</taxon>
        <taxon>Xylariomycetidae</taxon>
        <taxon>Xylariales</taxon>
        <taxon>Hypoxylaceae</taxon>
        <taxon>Hypoxylon</taxon>
    </lineage>
</organism>
<dbReference type="Proteomes" id="UP001497700">
    <property type="component" value="Unassembled WGS sequence"/>
</dbReference>
<protein>
    <submittedName>
        <fullName evidence="1">Cytochrome P450</fullName>
    </submittedName>
</protein>